<dbReference type="RefSeq" id="WP_379189920.1">
    <property type="nucleotide sequence ID" value="NZ_JBHSOW010000071.1"/>
</dbReference>
<name>A0ABW0W0U4_9BACL</name>
<reference evidence="2" key="1">
    <citation type="journal article" date="2019" name="Int. J. Syst. Evol. Microbiol.">
        <title>The Global Catalogue of Microorganisms (GCM) 10K type strain sequencing project: providing services to taxonomists for standard genome sequencing and annotation.</title>
        <authorList>
            <consortium name="The Broad Institute Genomics Platform"/>
            <consortium name="The Broad Institute Genome Sequencing Center for Infectious Disease"/>
            <person name="Wu L."/>
            <person name="Ma J."/>
        </authorList>
    </citation>
    <scope>NUCLEOTIDE SEQUENCE [LARGE SCALE GENOMIC DNA]</scope>
    <source>
        <strain evidence="2">CGMCC 1.3240</strain>
    </source>
</reference>
<comment type="caution">
    <text evidence="1">The sequence shown here is derived from an EMBL/GenBank/DDBJ whole genome shotgun (WGS) entry which is preliminary data.</text>
</comment>
<gene>
    <name evidence="1" type="ORF">ACFPYJ_19780</name>
</gene>
<evidence type="ECO:0000313" key="2">
    <source>
        <dbReference type="Proteomes" id="UP001596047"/>
    </source>
</evidence>
<accession>A0ABW0W0U4</accession>
<evidence type="ECO:0000313" key="1">
    <source>
        <dbReference type="EMBL" id="MFC5651308.1"/>
    </source>
</evidence>
<keyword evidence="2" id="KW-1185">Reference proteome</keyword>
<dbReference type="Proteomes" id="UP001596047">
    <property type="component" value="Unassembled WGS sequence"/>
</dbReference>
<proteinExistence type="predicted"/>
<organism evidence="1 2">
    <name type="scientific">Paenibacillus solisilvae</name>
    <dbReference type="NCBI Taxonomy" id="2486751"/>
    <lineage>
        <taxon>Bacteria</taxon>
        <taxon>Bacillati</taxon>
        <taxon>Bacillota</taxon>
        <taxon>Bacilli</taxon>
        <taxon>Bacillales</taxon>
        <taxon>Paenibacillaceae</taxon>
        <taxon>Paenibacillus</taxon>
    </lineage>
</organism>
<sequence length="78" mass="8512">MALESTSKLVIPGTILHALLQRNKGKQMDVMTTAGMANGLLHAFNPTFLTLTSDTGKETYILFDYVVSFSFTEPDPSS</sequence>
<protein>
    <recommendedName>
        <fullName evidence="3">DUF2642 domain-containing protein</fullName>
    </recommendedName>
</protein>
<evidence type="ECO:0008006" key="3">
    <source>
        <dbReference type="Google" id="ProtNLM"/>
    </source>
</evidence>
<dbReference type="EMBL" id="JBHSOW010000071">
    <property type="protein sequence ID" value="MFC5651308.1"/>
    <property type="molecule type" value="Genomic_DNA"/>
</dbReference>